<gene>
    <name evidence="2" type="ORF">TrLO_g5252</name>
</gene>
<protein>
    <submittedName>
        <fullName evidence="2">Uncharacterized protein</fullName>
    </submittedName>
</protein>
<sequence length="141" mass="15816">MSGVFRSLLGALGGPKLPSKLSRIPNIRDERPIMIPAKSMRYIYALTIFGSLTGGYLTMKIVETSSKNRTDSYSRQPSLAELELAAQQRAAINEMRKRAKEATWQENLSAAGLATAEFMVPPSVREEEEQEKDWVKRNGRK</sequence>
<accession>A0A9W7A7R9</accession>
<name>A0A9W7A7R9_9STRA</name>
<proteinExistence type="predicted"/>
<dbReference type="Proteomes" id="UP001165122">
    <property type="component" value="Unassembled WGS sequence"/>
</dbReference>
<feature type="region of interest" description="Disordered" evidence="1">
    <location>
        <begin position="122"/>
        <end position="141"/>
    </location>
</feature>
<evidence type="ECO:0000313" key="2">
    <source>
        <dbReference type="EMBL" id="GMH64980.1"/>
    </source>
</evidence>
<comment type="caution">
    <text evidence="2">The sequence shown here is derived from an EMBL/GenBank/DDBJ whole genome shotgun (WGS) entry which is preliminary data.</text>
</comment>
<evidence type="ECO:0000256" key="1">
    <source>
        <dbReference type="SAM" id="MobiDB-lite"/>
    </source>
</evidence>
<feature type="compositionally biased region" description="Basic and acidic residues" evidence="1">
    <location>
        <begin position="132"/>
        <end position="141"/>
    </location>
</feature>
<reference evidence="3" key="1">
    <citation type="journal article" date="2023" name="Commun. Biol.">
        <title>Genome analysis of Parmales, the sister group of diatoms, reveals the evolutionary specialization of diatoms from phago-mixotrophs to photoautotrophs.</title>
        <authorList>
            <person name="Ban H."/>
            <person name="Sato S."/>
            <person name="Yoshikawa S."/>
            <person name="Yamada K."/>
            <person name="Nakamura Y."/>
            <person name="Ichinomiya M."/>
            <person name="Sato N."/>
            <person name="Blanc-Mathieu R."/>
            <person name="Endo H."/>
            <person name="Kuwata A."/>
            <person name="Ogata H."/>
        </authorList>
    </citation>
    <scope>NUCLEOTIDE SEQUENCE [LARGE SCALE GENOMIC DNA]</scope>
    <source>
        <strain evidence="3">NIES 3700</strain>
    </source>
</reference>
<evidence type="ECO:0000313" key="3">
    <source>
        <dbReference type="Proteomes" id="UP001165122"/>
    </source>
</evidence>
<dbReference type="OrthoDB" id="10395361at2759"/>
<organism evidence="2 3">
    <name type="scientific">Triparma laevis f. longispina</name>
    <dbReference type="NCBI Taxonomy" id="1714387"/>
    <lineage>
        <taxon>Eukaryota</taxon>
        <taxon>Sar</taxon>
        <taxon>Stramenopiles</taxon>
        <taxon>Ochrophyta</taxon>
        <taxon>Bolidophyceae</taxon>
        <taxon>Parmales</taxon>
        <taxon>Triparmaceae</taxon>
        <taxon>Triparma</taxon>
    </lineage>
</organism>
<keyword evidence="3" id="KW-1185">Reference proteome</keyword>
<dbReference type="AlphaFoldDB" id="A0A9W7A7R9"/>
<dbReference type="EMBL" id="BRXW01000548">
    <property type="protein sequence ID" value="GMH64980.1"/>
    <property type="molecule type" value="Genomic_DNA"/>
</dbReference>